<accession>A0A174QL29</accession>
<reference evidence="1 2" key="1">
    <citation type="submission" date="2015-09" db="EMBL/GenBank/DDBJ databases">
        <authorList>
            <consortium name="Pathogen Informatics"/>
        </authorList>
    </citation>
    <scope>NUCLEOTIDE SEQUENCE [LARGE SCALE GENOMIC DNA]</scope>
    <source>
        <strain evidence="1 2">2789STDY5608854</strain>
    </source>
</reference>
<proteinExistence type="predicted"/>
<dbReference type="AlphaFoldDB" id="A0A174QL29"/>
<dbReference type="EMBL" id="CYZT01000467">
    <property type="protein sequence ID" value="CUP72476.1"/>
    <property type="molecule type" value="Genomic_DNA"/>
</dbReference>
<organism evidence="1 2">
    <name type="scientific">Flavonifractor plautii</name>
    <name type="common">Fusobacterium plautii</name>
    <dbReference type="NCBI Taxonomy" id="292800"/>
    <lineage>
        <taxon>Bacteria</taxon>
        <taxon>Bacillati</taxon>
        <taxon>Bacillota</taxon>
        <taxon>Clostridia</taxon>
        <taxon>Eubacteriales</taxon>
        <taxon>Oscillospiraceae</taxon>
        <taxon>Flavonifractor</taxon>
    </lineage>
</organism>
<dbReference type="Proteomes" id="UP000095746">
    <property type="component" value="Unassembled WGS sequence"/>
</dbReference>
<sequence length="515" mass="52268">MNGGPLHLAAVGGVAPPAVRIVLGQNGGDVARRVGLIAGALDHIGALEAALRPVGVEALVLGHRRGEKVLRLDIQLPGEGDLPRAVLRAVGIVLHGEGLALSLGVVGDDEAYRAEHRHAPLGGLVQVFPQAVLQKGVLHGGGRLAHAVALGEIADGPGGVAPPAQAAEGGHAGVVPAGYPALLHQLAQLALAHDGVVDAQTGELDLPGPGGDGAVGDHPVVEGAVILKLQGAEGVGDPLQRVLQGVGEVVHGVDAPLVPLAVVVHVVDAVEHRVAHVEVAAGQVDLGPQGHGPVGELAGAHPGEEVQRLLDGPVAEGGAGGSVHVAAVLLKLLGGQLAHVGQALFDELHGVLVHLLKVVGGEEEAVAPVVAQPVDVLLDGLHVLHVLLGGVGVVHAQVAQAAVLLGGAEVHEDRLGMADVQVAVGLRREPGVDGHALELTTLGDVLVNEIMDEVLRHGGFQLFWHVNSLLYLDTNSYFTLNSGKKQEREAIPAYFFQKGGENCIKGGVGRGRGPG</sequence>
<gene>
    <name evidence="1" type="ORF">ERS852411_03509</name>
</gene>
<name>A0A174QL29_FLAPL</name>
<evidence type="ECO:0000313" key="2">
    <source>
        <dbReference type="Proteomes" id="UP000095746"/>
    </source>
</evidence>
<dbReference type="AntiFam" id="ANF00207">
    <property type="entry name" value="Shadow ORF (opposite glnS)"/>
</dbReference>
<evidence type="ECO:0000313" key="1">
    <source>
        <dbReference type="EMBL" id="CUP72476.1"/>
    </source>
</evidence>
<protein>
    <submittedName>
        <fullName evidence="1">Uncharacterized protein</fullName>
    </submittedName>
</protein>